<dbReference type="Gene3D" id="3.40.190.10">
    <property type="entry name" value="Periplasmic binding protein-like II"/>
    <property type="match status" value="2"/>
</dbReference>
<evidence type="ECO:0000256" key="3">
    <source>
        <dbReference type="ARBA" id="ARBA00023239"/>
    </source>
</evidence>
<dbReference type="PANTHER" id="PTHR37167">
    <property type="entry name" value="1,4-DIHYDROXY-6-NAPHTOATE SYNTHASE"/>
    <property type="match status" value="1"/>
</dbReference>
<comment type="similarity">
    <text evidence="4">Belongs to the MqnA/MqnD family. MqnD subfamily.</text>
</comment>
<proteinExistence type="inferred from homology"/>
<keyword evidence="6" id="KW-1185">Reference proteome</keyword>
<dbReference type="PANTHER" id="PTHR37167:SF1">
    <property type="entry name" value="1,4-DIHYDROXY-6-NAPHTOATE SYNTHASE"/>
    <property type="match status" value="1"/>
</dbReference>
<comment type="function">
    <text evidence="4">Catalyzes the conversion of cyclic dehypoxanthine futalosine (cyclic DHFL) into 1,4-dihydroxy-6-naphthoate, a step in the biosynthesis of menaquinone (MK, vitamin K2).</text>
</comment>
<dbReference type="EC" id="4.1.99.29" evidence="4"/>
<dbReference type="InterPro" id="IPR030869">
    <property type="entry name" value="MqnD"/>
</dbReference>
<reference evidence="5 6" key="1">
    <citation type="submission" date="2017-09" db="EMBL/GenBank/DDBJ databases">
        <title>Genomics of the genus Arcobacter.</title>
        <authorList>
            <person name="Perez-Cataluna A."/>
            <person name="Figueras M.J."/>
            <person name="Salas-Masso N."/>
        </authorList>
    </citation>
    <scope>NUCLEOTIDE SEQUENCE [LARGE SCALE GENOMIC DNA]</scope>
    <source>
        <strain evidence="5 6">DSM 18005</strain>
    </source>
</reference>
<keyword evidence="3 4" id="KW-0456">Lyase</keyword>
<protein>
    <recommendedName>
        <fullName evidence="4">1,4-dihydroxy-6-naphtoate synthase</fullName>
        <ecNumber evidence="4">4.1.99.29</ecNumber>
    </recommendedName>
    <alternativeName>
        <fullName evidence="4">Menaquinone biosynthetic enzyme MqnD</fullName>
    </alternativeName>
</protein>
<evidence type="ECO:0000256" key="2">
    <source>
        <dbReference type="ARBA" id="ARBA00022428"/>
    </source>
</evidence>
<sequence>MLKTISVAHSPDADDIFMYYAIKFGWVSAKDAKFENIAADIETLNQATLKGEYDICAISFALYPFVKDDYALLKTAVSFGEGYGPKLVKRKDKKLKKNFKVALSGEFTTNALLFKIAYPEARITYMNFLDIENAVLEGKVDAGVLIHESILNYNEELEVEKEMWDIWEELSGGDLPLPLGGMCLRRSIPLHNAIDYENCLIKAVDVANKNRKVLATMLLEKGLIRVDAPTLDKYLDLYANDESVNLSETQYKALDKLFELGYKHGFYENLIKAKDFLIPSEYEDLRSK</sequence>
<gene>
    <name evidence="4" type="primary">mqnD</name>
    <name evidence="5" type="ORF">CP960_04365</name>
</gene>
<dbReference type="SUPFAM" id="SSF53850">
    <property type="entry name" value="Periplasmic binding protein-like II"/>
    <property type="match status" value="1"/>
</dbReference>
<dbReference type="HAMAP" id="MF_00996">
    <property type="entry name" value="MqnD"/>
    <property type="match status" value="1"/>
</dbReference>
<accession>A0A2N1J4H7</accession>
<dbReference type="UniPathway" id="UPA00079"/>
<comment type="catalytic activity">
    <reaction evidence="4">
        <text>cyclic dehypoxanthinylfutalosinate = 1,4-dihydroxy-6-naphthoate + dihydroxyacetone</text>
        <dbReference type="Rhea" id="RHEA:33087"/>
        <dbReference type="ChEBI" id="CHEBI:16016"/>
        <dbReference type="ChEBI" id="CHEBI:64254"/>
        <dbReference type="ChEBI" id="CHEBI:64270"/>
        <dbReference type="EC" id="4.1.99.29"/>
    </reaction>
</comment>
<dbReference type="RefSeq" id="WP_101184104.1">
    <property type="nucleotide sequence ID" value="NZ_CP031218.1"/>
</dbReference>
<comment type="caution">
    <text evidence="5">The sequence shown here is derived from an EMBL/GenBank/DDBJ whole genome shotgun (WGS) entry which is preliminary data.</text>
</comment>
<dbReference type="GO" id="GO:0009234">
    <property type="term" value="P:menaquinone biosynthetic process"/>
    <property type="evidence" value="ECO:0007669"/>
    <property type="project" value="UniProtKB-UniRule"/>
</dbReference>
<dbReference type="Pfam" id="PF02621">
    <property type="entry name" value="VitK2_biosynth"/>
    <property type="match status" value="1"/>
</dbReference>
<evidence type="ECO:0000256" key="4">
    <source>
        <dbReference type="HAMAP-Rule" id="MF_00996"/>
    </source>
</evidence>
<evidence type="ECO:0000313" key="6">
    <source>
        <dbReference type="Proteomes" id="UP000233248"/>
    </source>
</evidence>
<organism evidence="5 6">
    <name type="scientific">Malaciobacter halophilus</name>
    <dbReference type="NCBI Taxonomy" id="197482"/>
    <lineage>
        <taxon>Bacteria</taxon>
        <taxon>Pseudomonadati</taxon>
        <taxon>Campylobacterota</taxon>
        <taxon>Epsilonproteobacteria</taxon>
        <taxon>Campylobacterales</taxon>
        <taxon>Arcobacteraceae</taxon>
        <taxon>Malaciobacter</taxon>
    </lineage>
</organism>
<evidence type="ECO:0000313" key="5">
    <source>
        <dbReference type="EMBL" id="PKI81414.1"/>
    </source>
</evidence>
<dbReference type="EMBL" id="NXIF01000016">
    <property type="protein sequence ID" value="PKI81414.1"/>
    <property type="molecule type" value="Genomic_DNA"/>
</dbReference>
<comment type="pathway">
    <text evidence="1 4">Quinol/quinone metabolism; menaquinone biosynthesis.</text>
</comment>
<dbReference type="InterPro" id="IPR003773">
    <property type="entry name" value="Menaquinone_biosynth"/>
</dbReference>
<dbReference type="AlphaFoldDB" id="A0A2N1J4H7"/>
<name>A0A2N1J4H7_9BACT</name>
<evidence type="ECO:0000256" key="1">
    <source>
        <dbReference type="ARBA" id="ARBA00004863"/>
    </source>
</evidence>
<keyword evidence="2 4" id="KW-0474">Menaquinone biosynthesis</keyword>
<dbReference type="OrthoDB" id="9809439at2"/>
<keyword evidence="5" id="KW-0436">Ligase</keyword>
<dbReference type="Proteomes" id="UP000233248">
    <property type="component" value="Unassembled WGS sequence"/>
</dbReference>
<feature type="active site" description="Proton acceptor" evidence="4">
    <location>
        <position position="147"/>
    </location>
</feature>
<dbReference type="GO" id="GO:0016830">
    <property type="term" value="F:carbon-carbon lyase activity"/>
    <property type="evidence" value="ECO:0007669"/>
    <property type="project" value="UniProtKB-UniRule"/>
</dbReference>
<comment type="caution">
    <text evidence="4">Lacks conserved residue(s) required for the propagation of feature annotation.</text>
</comment>
<dbReference type="GO" id="GO:0016874">
    <property type="term" value="F:ligase activity"/>
    <property type="evidence" value="ECO:0007669"/>
    <property type="project" value="UniProtKB-KW"/>
</dbReference>